<accession>A0A218WFB5</accession>
<keyword evidence="1" id="KW-0732">Signal</keyword>
<evidence type="ECO:0000256" key="1">
    <source>
        <dbReference type="SAM" id="SignalP"/>
    </source>
</evidence>
<gene>
    <name evidence="2" type="ORF">CDL15_Pgr011316</name>
</gene>
<evidence type="ECO:0008006" key="4">
    <source>
        <dbReference type="Google" id="ProtNLM"/>
    </source>
</evidence>
<name>A0A218WFB5_PUNGR</name>
<organism evidence="2 3">
    <name type="scientific">Punica granatum</name>
    <name type="common">Pomegranate</name>
    <dbReference type="NCBI Taxonomy" id="22663"/>
    <lineage>
        <taxon>Eukaryota</taxon>
        <taxon>Viridiplantae</taxon>
        <taxon>Streptophyta</taxon>
        <taxon>Embryophyta</taxon>
        <taxon>Tracheophyta</taxon>
        <taxon>Spermatophyta</taxon>
        <taxon>Magnoliopsida</taxon>
        <taxon>eudicotyledons</taxon>
        <taxon>Gunneridae</taxon>
        <taxon>Pentapetalae</taxon>
        <taxon>rosids</taxon>
        <taxon>malvids</taxon>
        <taxon>Myrtales</taxon>
        <taxon>Lythraceae</taxon>
        <taxon>Punica</taxon>
    </lineage>
</organism>
<comment type="caution">
    <text evidence="2">The sequence shown here is derived from an EMBL/GenBank/DDBJ whole genome shotgun (WGS) entry which is preliminary data.</text>
</comment>
<evidence type="ECO:0000313" key="3">
    <source>
        <dbReference type="Proteomes" id="UP000197138"/>
    </source>
</evidence>
<dbReference type="EMBL" id="MTKT01004486">
    <property type="protein sequence ID" value="OWM71189.1"/>
    <property type="molecule type" value="Genomic_DNA"/>
</dbReference>
<proteinExistence type="predicted"/>
<evidence type="ECO:0000313" key="2">
    <source>
        <dbReference type="EMBL" id="OWM71189.1"/>
    </source>
</evidence>
<reference evidence="3" key="1">
    <citation type="journal article" date="2017" name="Plant J.">
        <title>The pomegranate (Punica granatum L.) genome and the genomics of punicalagin biosynthesis.</title>
        <authorList>
            <person name="Qin G."/>
            <person name="Xu C."/>
            <person name="Ming R."/>
            <person name="Tang H."/>
            <person name="Guyot R."/>
            <person name="Kramer E.M."/>
            <person name="Hu Y."/>
            <person name="Yi X."/>
            <person name="Qi Y."/>
            <person name="Xu X."/>
            <person name="Gao Z."/>
            <person name="Pan H."/>
            <person name="Jian J."/>
            <person name="Tian Y."/>
            <person name="Yue Z."/>
            <person name="Xu Y."/>
        </authorList>
    </citation>
    <scope>NUCLEOTIDE SEQUENCE [LARGE SCALE GENOMIC DNA]</scope>
    <source>
        <strain evidence="3">cv. Dabenzi</strain>
    </source>
</reference>
<feature type="signal peptide" evidence="1">
    <location>
        <begin position="1"/>
        <end position="20"/>
    </location>
</feature>
<feature type="chain" id="PRO_5012307276" description="Secreted protein" evidence="1">
    <location>
        <begin position="21"/>
        <end position="62"/>
    </location>
</feature>
<sequence length="62" mass="6796">MAASLVCLWALHGQPRCVVASHGGLVGHAWFGVELGKFKSRLFACSSPRVQMNVELVMRAER</sequence>
<dbReference type="Proteomes" id="UP000197138">
    <property type="component" value="Unassembled WGS sequence"/>
</dbReference>
<dbReference type="AlphaFoldDB" id="A0A218WFB5"/>
<protein>
    <recommendedName>
        <fullName evidence="4">Secreted protein</fullName>
    </recommendedName>
</protein>